<dbReference type="InterPro" id="IPR019734">
    <property type="entry name" value="TPR_rpt"/>
</dbReference>
<keyword evidence="18" id="KW-1185">Reference proteome</keyword>
<keyword evidence="5" id="KW-0597">Phosphoprotein</keyword>
<evidence type="ECO:0000256" key="11">
    <source>
        <dbReference type="ARBA" id="ARBA00023136"/>
    </source>
</evidence>
<evidence type="ECO:0000313" key="16">
    <source>
        <dbReference type="EMBL" id="PSK80573.1"/>
    </source>
</evidence>
<dbReference type="GO" id="GO:0005524">
    <property type="term" value="F:ATP binding"/>
    <property type="evidence" value="ECO:0007669"/>
    <property type="project" value="UniProtKB-KW"/>
</dbReference>
<evidence type="ECO:0000256" key="3">
    <source>
        <dbReference type="ARBA" id="ARBA00012438"/>
    </source>
</evidence>
<feature type="domain" description="Histidine kinase" evidence="14">
    <location>
        <begin position="436"/>
        <end position="653"/>
    </location>
</feature>
<dbReference type="GO" id="GO:0005886">
    <property type="term" value="C:plasma membrane"/>
    <property type="evidence" value="ECO:0007669"/>
    <property type="project" value="UniProtKB-SubCell"/>
</dbReference>
<evidence type="ECO:0000256" key="7">
    <source>
        <dbReference type="ARBA" id="ARBA00022741"/>
    </source>
</evidence>
<protein>
    <recommendedName>
        <fullName evidence="3">histidine kinase</fullName>
        <ecNumber evidence="3">2.7.13.3</ecNumber>
    </recommendedName>
</protein>
<dbReference type="EMBL" id="PYGC01000014">
    <property type="protein sequence ID" value="PSK80573.1"/>
    <property type="molecule type" value="Genomic_DNA"/>
</dbReference>
<dbReference type="SMART" id="SM00387">
    <property type="entry name" value="HATPase_c"/>
    <property type="match status" value="1"/>
</dbReference>
<evidence type="ECO:0000313" key="15">
    <source>
        <dbReference type="EMBL" id="GET22131.1"/>
    </source>
</evidence>
<keyword evidence="8 16" id="KW-0418">Kinase</keyword>
<dbReference type="InterPro" id="IPR005467">
    <property type="entry name" value="His_kinase_dom"/>
</dbReference>
<dbReference type="CDD" id="cd16922">
    <property type="entry name" value="HATPase_EvgS-ArcB-TorS-like"/>
    <property type="match status" value="1"/>
</dbReference>
<dbReference type="EC" id="2.7.13.3" evidence="3"/>
<keyword evidence="4" id="KW-1003">Cell membrane</keyword>
<dbReference type="Gene3D" id="1.10.287.130">
    <property type="match status" value="1"/>
</dbReference>
<dbReference type="Gene3D" id="1.25.40.10">
    <property type="entry name" value="Tetratricopeptide repeat domain"/>
    <property type="match status" value="2"/>
</dbReference>
<dbReference type="PROSITE" id="PS50109">
    <property type="entry name" value="HIS_KIN"/>
    <property type="match status" value="1"/>
</dbReference>
<dbReference type="SUPFAM" id="SSF48452">
    <property type="entry name" value="TPR-like"/>
    <property type="match status" value="3"/>
</dbReference>
<keyword evidence="12" id="KW-0802">TPR repeat</keyword>
<comment type="subcellular location">
    <subcellularLocation>
        <location evidence="2">Cell membrane</location>
    </subcellularLocation>
</comment>
<evidence type="ECO:0000256" key="2">
    <source>
        <dbReference type="ARBA" id="ARBA00004236"/>
    </source>
</evidence>
<dbReference type="InterPro" id="IPR003594">
    <property type="entry name" value="HATPase_dom"/>
</dbReference>
<feature type="repeat" description="TPR" evidence="12">
    <location>
        <begin position="243"/>
        <end position="276"/>
    </location>
</feature>
<keyword evidence="13" id="KW-0812">Transmembrane</keyword>
<dbReference type="InterPro" id="IPR050736">
    <property type="entry name" value="Sensor_HK_Regulatory"/>
</dbReference>
<keyword evidence="11 13" id="KW-0472">Membrane</keyword>
<evidence type="ECO:0000256" key="4">
    <source>
        <dbReference type="ARBA" id="ARBA00022475"/>
    </source>
</evidence>
<reference evidence="15 18" key="2">
    <citation type="submission" date="2019-10" db="EMBL/GenBank/DDBJ databases">
        <title>Prolixibacter strains distinguished by the presence of nitrate reductase genes were adept at nitrate-dependent anaerobic corrosion of metallic iron and carbon steel.</title>
        <authorList>
            <person name="Iino T."/>
            <person name="Shono N."/>
            <person name="Ito K."/>
            <person name="Nakamura R."/>
            <person name="Sueoka K."/>
            <person name="Harayama S."/>
            <person name="Ohkuma M."/>
        </authorList>
    </citation>
    <scope>NUCLEOTIDE SEQUENCE [LARGE SCALE GENOMIC DNA]</scope>
    <source>
        <strain evidence="15 18">MIC1-1</strain>
    </source>
</reference>
<reference evidence="16 17" key="1">
    <citation type="submission" date="2018-03" db="EMBL/GenBank/DDBJ databases">
        <title>Genomic Encyclopedia of Archaeal and Bacterial Type Strains, Phase II (KMG-II): from individual species to whole genera.</title>
        <authorList>
            <person name="Goeker M."/>
        </authorList>
    </citation>
    <scope>NUCLEOTIDE SEQUENCE [LARGE SCALE GENOMIC DNA]</scope>
    <source>
        <strain evidence="16 17">DSM 27267</strain>
    </source>
</reference>
<name>A0A2P8C6H6_9BACT</name>
<evidence type="ECO:0000256" key="12">
    <source>
        <dbReference type="PROSITE-ProRule" id="PRU00339"/>
    </source>
</evidence>
<dbReference type="InterPro" id="IPR011990">
    <property type="entry name" value="TPR-like_helical_dom_sf"/>
</dbReference>
<dbReference type="PROSITE" id="PS50005">
    <property type="entry name" value="TPR"/>
    <property type="match status" value="2"/>
</dbReference>
<dbReference type="SMART" id="SM00028">
    <property type="entry name" value="TPR"/>
    <property type="match status" value="5"/>
</dbReference>
<dbReference type="Pfam" id="PF02518">
    <property type="entry name" value="HATPase_c"/>
    <property type="match status" value="1"/>
</dbReference>
<accession>A0A2P8C6H6</accession>
<dbReference type="Gene3D" id="3.30.565.10">
    <property type="entry name" value="Histidine kinase-like ATPase, C-terminal domain"/>
    <property type="match status" value="1"/>
</dbReference>
<dbReference type="EMBL" id="BLAU01000001">
    <property type="protein sequence ID" value="GET22131.1"/>
    <property type="molecule type" value="Genomic_DNA"/>
</dbReference>
<dbReference type="FunFam" id="3.30.565.10:FF:000023">
    <property type="entry name" value="PAS domain-containing sensor histidine kinase"/>
    <property type="match status" value="1"/>
</dbReference>
<dbReference type="Pfam" id="PF13424">
    <property type="entry name" value="TPR_12"/>
    <property type="match status" value="1"/>
</dbReference>
<evidence type="ECO:0000256" key="10">
    <source>
        <dbReference type="ARBA" id="ARBA00023012"/>
    </source>
</evidence>
<evidence type="ECO:0000256" key="6">
    <source>
        <dbReference type="ARBA" id="ARBA00022679"/>
    </source>
</evidence>
<evidence type="ECO:0000256" key="13">
    <source>
        <dbReference type="SAM" id="Phobius"/>
    </source>
</evidence>
<keyword evidence="6" id="KW-0808">Transferase</keyword>
<evidence type="ECO:0000313" key="17">
    <source>
        <dbReference type="Proteomes" id="UP000240621"/>
    </source>
</evidence>
<comment type="caution">
    <text evidence="16">The sequence shown here is derived from an EMBL/GenBank/DDBJ whole genome shotgun (WGS) entry which is preliminary data.</text>
</comment>
<organism evidence="16 17">
    <name type="scientific">Prolixibacter denitrificans</name>
    <dbReference type="NCBI Taxonomy" id="1541063"/>
    <lineage>
        <taxon>Bacteria</taxon>
        <taxon>Pseudomonadati</taxon>
        <taxon>Bacteroidota</taxon>
        <taxon>Bacteroidia</taxon>
        <taxon>Marinilabiliales</taxon>
        <taxon>Prolixibacteraceae</taxon>
        <taxon>Prolixibacter</taxon>
    </lineage>
</organism>
<evidence type="ECO:0000256" key="5">
    <source>
        <dbReference type="ARBA" id="ARBA00022553"/>
    </source>
</evidence>
<dbReference type="SUPFAM" id="SSF47384">
    <property type="entry name" value="Homodimeric domain of signal transducing histidine kinase"/>
    <property type="match status" value="1"/>
</dbReference>
<dbReference type="GO" id="GO:0000155">
    <property type="term" value="F:phosphorelay sensor kinase activity"/>
    <property type="evidence" value="ECO:0007669"/>
    <property type="project" value="InterPro"/>
</dbReference>
<sequence length="653" mass="74309">MNRKLLYFTIYILAFAFSSQLYGQTISSGELKKLDSLPKLEQVKMLSAWCWKNREKNTDEAIQYGLKAIKIAKAEGYDKELATLYNYVGVLYQHYKYEIQKGISYYDLGLPLSLQVKDSVEIAYVYNNLGDAFYKIGNIPLAFEYAKKSMAIFERLHNAPGIAYSYINMGELSRINEKYNTALDYFRKAIALRQTFNDSTGIASANLEIARTLLLKGQTDSAMYYFRRSLEKHEQIKNKNYMAYSMQGMGDVFLRKAQYDSAYVYFKGALKLCRERKNPTGEIDSQLGMAKVLANTGKEKEGEQILDEALVNARKSKLTPNILKVYRAKGEFYHQLKEFRKSSGNYQNYVATYDSLFSALQYQTLSEIKDRFQMTEQLNRVHQDLKAKQKDQIYAIIIIVLLLVLSLVLVLRHRTVSRLSAELLQSNQSKDKILSIVSHDLVSSFNALLGTSELLMEDLDEGDMAGAKSNGRLIQQTSEETYRFISNLLTWARSQQHTIRLYKEEFDLSGLLTDVKSMFDNQARMKEIQFRVNAGAEVMVNADKNLLQIVLVNLLNNALKFTNPNGTIDLSIEMKEKQVKVSVKDNGVGISPERMAELFKSRTIDSLPGTGNEKGTGLGLFLCKEFVEMHGGEIHVNSAEGKGSEFWFTLPLA</sequence>
<evidence type="ECO:0000256" key="9">
    <source>
        <dbReference type="ARBA" id="ARBA00022840"/>
    </source>
</evidence>
<keyword evidence="9" id="KW-0067">ATP-binding</keyword>
<evidence type="ECO:0000256" key="1">
    <source>
        <dbReference type="ARBA" id="ARBA00000085"/>
    </source>
</evidence>
<dbReference type="PRINTS" id="PR00344">
    <property type="entry name" value="BCTRLSENSOR"/>
</dbReference>
<keyword evidence="10" id="KW-0902">Two-component regulatory system</keyword>
<dbReference type="InterPro" id="IPR036097">
    <property type="entry name" value="HisK_dim/P_sf"/>
</dbReference>
<feature type="repeat" description="TPR" evidence="12">
    <location>
        <begin position="163"/>
        <end position="196"/>
    </location>
</feature>
<dbReference type="InterPro" id="IPR036890">
    <property type="entry name" value="HATPase_C_sf"/>
</dbReference>
<dbReference type="AlphaFoldDB" id="A0A2P8C6H6"/>
<keyword evidence="13" id="KW-1133">Transmembrane helix</keyword>
<dbReference type="InterPro" id="IPR004358">
    <property type="entry name" value="Sig_transdc_His_kin-like_C"/>
</dbReference>
<comment type="catalytic activity">
    <reaction evidence="1">
        <text>ATP + protein L-histidine = ADP + protein N-phospho-L-histidine.</text>
        <dbReference type="EC" id="2.7.13.3"/>
    </reaction>
</comment>
<dbReference type="RefSeq" id="WP_106543688.1">
    <property type="nucleotide sequence ID" value="NZ_BLAU01000001.1"/>
</dbReference>
<dbReference type="Proteomes" id="UP000240621">
    <property type="component" value="Unassembled WGS sequence"/>
</dbReference>
<dbReference type="Proteomes" id="UP000396862">
    <property type="component" value="Unassembled WGS sequence"/>
</dbReference>
<keyword evidence="7" id="KW-0547">Nucleotide-binding</keyword>
<dbReference type="PANTHER" id="PTHR43711:SF31">
    <property type="entry name" value="HISTIDINE KINASE"/>
    <property type="match status" value="1"/>
</dbReference>
<evidence type="ECO:0000256" key="8">
    <source>
        <dbReference type="ARBA" id="ARBA00022777"/>
    </source>
</evidence>
<dbReference type="OrthoDB" id="9810447at2"/>
<evidence type="ECO:0000313" key="18">
    <source>
        <dbReference type="Proteomes" id="UP000396862"/>
    </source>
</evidence>
<dbReference type="PANTHER" id="PTHR43711">
    <property type="entry name" value="TWO-COMPONENT HISTIDINE KINASE"/>
    <property type="match status" value="1"/>
</dbReference>
<dbReference type="SUPFAM" id="SSF55874">
    <property type="entry name" value="ATPase domain of HSP90 chaperone/DNA topoisomerase II/histidine kinase"/>
    <property type="match status" value="1"/>
</dbReference>
<feature type="transmembrane region" description="Helical" evidence="13">
    <location>
        <begin position="393"/>
        <end position="411"/>
    </location>
</feature>
<gene>
    <name evidence="16" type="ORF">CLV93_11410</name>
    <name evidence="15" type="ORF">JCM18694_23770</name>
</gene>
<evidence type="ECO:0000259" key="14">
    <source>
        <dbReference type="PROSITE" id="PS50109"/>
    </source>
</evidence>
<proteinExistence type="predicted"/>